<sequence length="107" mass="12234">MFLWKFKTGASLAFITRFVAPQNLEYLDLLVEVTSKFGTVLFKEQSGARYTINLQQPENIEKVEDNLYLVEQLEDDDGQLTLRKALESASLPIRNPEVTLKWVAKVA</sequence>
<organism evidence="1 2">
    <name type="scientific">Enterovibrio gelatinilyticus</name>
    <dbReference type="NCBI Taxonomy" id="2899819"/>
    <lineage>
        <taxon>Bacteria</taxon>
        <taxon>Pseudomonadati</taxon>
        <taxon>Pseudomonadota</taxon>
        <taxon>Gammaproteobacteria</taxon>
        <taxon>Vibrionales</taxon>
        <taxon>Vibrionaceae</taxon>
        <taxon>Enterovibrio</taxon>
    </lineage>
</organism>
<protein>
    <submittedName>
        <fullName evidence="1">Uncharacterized protein</fullName>
    </submittedName>
</protein>
<comment type="caution">
    <text evidence="1">The sequence shown here is derived from an EMBL/GenBank/DDBJ whole genome shotgun (WGS) entry which is preliminary data.</text>
</comment>
<evidence type="ECO:0000313" key="1">
    <source>
        <dbReference type="EMBL" id="MDD1796454.1"/>
    </source>
</evidence>
<evidence type="ECO:0000313" key="2">
    <source>
        <dbReference type="Proteomes" id="UP001149400"/>
    </source>
</evidence>
<dbReference type="RefSeq" id="WP_274167173.1">
    <property type="nucleotide sequence ID" value="NZ_JAJUBC010000099.1"/>
</dbReference>
<proteinExistence type="predicted"/>
<name>A0ABT5R906_9GAMM</name>
<gene>
    <name evidence="1" type="ORF">LRP50_25395</name>
</gene>
<keyword evidence="2" id="KW-1185">Reference proteome</keyword>
<dbReference type="EMBL" id="JAJUBC010000099">
    <property type="protein sequence ID" value="MDD1796454.1"/>
    <property type="molecule type" value="Genomic_DNA"/>
</dbReference>
<reference evidence="1" key="1">
    <citation type="submission" date="2021-12" db="EMBL/GenBank/DDBJ databases">
        <title>Enterovibrio ZSDZ35 sp. nov. and Enterovibrio ZSDZ42 sp. nov., isolated from coastal seawater in Qingdao.</title>
        <authorList>
            <person name="Zhang P."/>
        </authorList>
    </citation>
    <scope>NUCLEOTIDE SEQUENCE</scope>
    <source>
        <strain evidence="1">ZSDZ42</strain>
    </source>
</reference>
<accession>A0ABT5R906</accession>
<dbReference type="Proteomes" id="UP001149400">
    <property type="component" value="Unassembled WGS sequence"/>
</dbReference>